<gene>
    <name evidence="1" type="ORF">LCMAC102_01880</name>
</gene>
<name>A0A481YSY6_9VIRU</name>
<accession>A0A481YSY6</accession>
<sequence length="102" mass="12257">MLSKEKLEKQLISYFNLNYGICKINIDIEKFVVLDEDGDMYEMYKNAGIWYIGTGLKYCDIDLVNTYHNNKPEKFAISKKRSEYINNIIMRRIYQQPLFHLF</sequence>
<dbReference type="EMBL" id="MK500334">
    <property type="protein sequence ID" value="QBK86393.1"/>
    <property type="molecule type" value="Genomic_DNA"/>
</dbReference>
<proteinExistence type="predicted"/>
<reference evidence="1" key="1">
    <citation type="journal article" date="2019" name="MBio">
        <title>Virus Genomes from Deep Sea Sediments Expand the Ocean Megavirome and Support Independent Origins of Viral Gigantism.</title>
        <authorList>
            <person name="Backstrom D."/>
            <person name="Yutin N."/>
            <person name="Jorgensen S.L."/>
            <person name="Dharamshi J."/>
            <person name="Homa F."/>
            <person name="Zaremba-Niedwiedzka K."/>
            <person name="Spang A."/>
            <person name="Wolf Y.I."/>
            <person name="Koonin E.V."/>
            <person name="Ettema T.J."/>
        </authorList>
    </citation>
    <scope>NUCLEOTIDE SEQUENCE</scope>
</reference>
<evidence type="ECO:0000313" key="1">
    <source>
        <dbReference type="EMBL" id="QBK86393.1"/>
    </source>
</evidence>
<protein>
    <submittedName>
        <fullName evidence="1">Uncharacterized protein</fullName>
    </submittedName>
</protein>
<organism evidence="1">
    <name type="scientific">Marseillevirus LCMAC102</name>
    <dbReference type="NCBI Taxonomy" id="2506603"/>
    <lineage>
        <taxon>Viruses</taxon>
        <taxon>Varidnaviria</taxon>
        <taxon>Bamfordvirae</taxon>
        <taxon>Nucleocytoviricota</taxon>
        <taxon>Megaviricetes</taxon>
        <taxon>Pimascovirales</taxon>
        <taxon>Pimascovirales incertae sedis</taxon>
        <taxon>Marseilleviridae</taxon>
    </lineage>
</organism>